<evidence type="ECO:0000256" key="1">
    <source>
        <dbReference type="ARBA" id="ARBA00023015"/>
    </source>
</evidence>
<dbReference type="InterPro" id="IPR032687">
    <property type="entry name" value="AraC-type_N"/>
</dbReference>
<keyword evidence="2 5" id="KW-0238">DNA-binding</keyword>
<dbReference type="PANTHER" id="PTHR47894:SF1">
    <property type="entry name" value="HTH-TYPE TRANSCRIPTIONAL REGULATOR VQSM"/>
    <property type="match status" value="1"/>
</dbReference>
<dbReference type="RefSeq" id="WP_061963546.1">
    <property type="nucleotide sequence ID" value="NZ_FNBZ01000001.1"/>
</dbReference>
<dbReference type="PANTHER" id="PTHR47894">
    <property type="entry name" value="HTH-TYPE TRANSCRIPTIONAL REGULATOR GADX"/>
    <property type="match status" value="1"/>
</dbReference>
<dbReference type="SMART" id="SM00342">
    <property type="entry name" value="HTH_ARAC"/>
    <property type="match status" value="1"/>
</dbReference>
<protein>
    <submittedName>
        <fullName evidence="5">AraC-type DNA-binding protein</fullName>
    </submittedName>
</protein>
<comment type="caution">
    <text evidence="5">The sequence shown here is derived from an EMBL/GenBank/DDBJ whole genome shotgun (WGS) entry which is preliminary data.</text>
</comment>
<accession>A0ABY0NAE5</accession>
<dbReference type="Proteomes" id="UP000199468">
    <property type="component" value="Unassembled WGS sequence"/>
</dbReference>
<gene>
    <name evidence="5" type="ORF">SAMN05421844_10161</name>
</gene>
<organism evidence="5 6">
    <name type="scientific">Bosea robiniae</name>
    <dbReference type="NCBI Taxonomy" id="1036780"/>
    <lineage>
        <taxon>Bacteria</taxon>
        <taxon>Pseudomonadati</taxon>
        <taxon>Pseudomonadota</taxon>
        <taxon>Alphaproteobacteria</taxon>
        <taxon>Hyphomicrobiales</taxon>
        <taxon>Boseaceae</taxon>
        <taxon>Bosea</taxon>
    </lineage>
</organism>
<evidence type="ECO:0000256" key="2">
    <source>
        <dbReference type="ARBA" id="ARBA00023125"/>
    </source>
</evidence>
<reference evidence="5 6" key="1">
    <citation type="submission" date="2016-10" db="EMBL/GenBank/DDBJ databases">
        <authorList>
            <person name="Varghese N."/>
            <person name="Submissions S."/>
        </authorList>
    </citation>
    <scope>NUCLEOTIDE SEQUENCE [LARGE SCALE GENOMIC DNA]</scope>
    <source>
        <strain evidence="5 6">DSM 26672</strain>
    </source>
</reference>
<proteinExistence type="predicted"/>
<evidence type="ECO:0000313" key="5">
    <source>
        <dbReference type="EMBL" id="SDF20979.1"/>
    </source>
</evidence>
<dbReference type="PROSITE" id="PS01124">
    <property type="entry name" value="HTH_ARAC_FAMILY_2"/>
    <property type="match status" value="1"/>
</dbReference>
<dbReference type="EMBL" id="FNBZ01000001">
    <property type="protein sequence ID" value="SDF20979.1"/>
    <property type="molecule type" value="Genomic_DNA"/>
</dbReference>
<evidence type="ECO:0000256" key="3">
    <source>
        <dbReference type="ARBA" id="ARBA00023163"/>
    </source>
</evidence>
<feature type="domain" description="HTH araC/xylS-type" evidence="4">
    <location>
        <begin position="248"/>
        <end position="346"/>
    </location>
</feature>
<dbReference type="InterPro" id="IPR009057">
    <property type="entry name" value="Homeodomain-like_sf"/>
</dbReference>
<dbReference type="GO" id="GO:0003677">
    <property type="term" value="F:DNA binding"/>
    <property type="evidence" value="ECO:0007669"/>
    <property type="project" value="UniProtKB-KW"/>
</dbReference>
<dbReference type="SUPFAM" id="SSF46689">
    <property type="entry name" value="Homeodomain-like"/>
    <property type="match status" value="1"/>
</dbReference>
<name>A0ABY0NAE5_9HYPH</name>
<dbReference type="InterPro" id="IPR018060">
    <property type="entry name" value="HTH_AraC"/>
</dbReference>
<sequence>MFPSPGSSTERGREQAPTAVAVLTRLAAAQLSAQGIDPEPRMIEAGLSPSLLDNPDERVPVRRQIAFLNIAADELGDDLLGFHLAQSFDLRALGFVHYIMASAETLAEALAYQELYGVFANEALKIREGSGEGVSLELSYVGVERHLDRHQAEFWLTTTLRQCRLFTGRELVPTSASMVHSRPGRVAEMERYFGLQIDFGAELDLLAFARDTKELPLTTGDHFLKELLAGLHRKAFPYSAGEAGSLRTRVENAIMPRLRHGTPKVEAIARDLGTSARTLTRRLADLGISFSEVLDELRYQLAVQYLRDGTSTVSQVTWLLGYREPSASVRAFKRWTGKTPTAFRRELKRGAGR</sequence>
<keyword evidence="1" id="KW-0805">Transcription regulation</keyword>
<dbReference type="Pfam" id="PF12833">
    <property type="entry name" value="HTH_18"/>
    <property type="match status" value="1"/>
</dbReference>
<evidence type="ECO:0000313" key="6">
    <source>
        <dbReference type="Proteomes" id="UP000199468"/>
    </source>
</evidence>
<dbReference type="Pfam" id="PF12625">
    <property type="entry name" value="Arabinose_bd"/>
    <property type="match status" value="1"/>
</dbReference>
<evidence type="ECO:0000259" key="4">
    <source>
        <dbReference type="PROSITE" id="PS01124"/>
    </source>
</evidence>
<keyword evidence="3" id="KW-0804">Transcription</keyword>
<dbReference type="Gene3D" id="1.10.10.60">
    <property type="entry name" value="Homeodomain-like"/>
    <property type="match status" value="1"/>
</dbReference>
<keyword evidence="6" id="KW-1185">Reference proteome</keyword>